<dbReference type="Pfam" id="PF13202">
    <property type="entry name" value="EF-hand_5"/>
    <property type="match status" value="1"/>
</dbReference>
<reference evidence="4 5" key="1">
    <citation type="submission" date="2016-02" db="EMBL/GenBank/DDBJ databases">
        <title>Genome analysis of coral dinoflagellate symbionts highlights evolutionary adaptations to a symbiotic lifestyle.</title>
        <authorList>
            <person name="Aranda M."/>
            <person name="Li Y."/>
            <person name="Liew Y.J."/>
            <person name="Baumgarten S."/>
            <person name="Simakov O."/>
            <person name="Wilson M."/>
            <person name="Piel J."/>
            <person name="Ashoor H."/>
            <person name="Bougouffa S."/>
            <person name="Bajic V.B."/>
            <person name="Ryu T."/>
            <person name="Ravasi T."/>
            <person name="Bayer T."/>
            <person name="Micklem G."/>
            <person name="Kim H."/>
            <person name="Bhak J."/>
            <person name="Lajeunesse T.C."/>
            <person name="Voolstra C.R."/>
        </authorList>
    </citation>
    <scope>NUCLEOTIDE SEQUENCE [LARGE SCALE GENOMIC DNA]</scope>
    <source>
        <strain evidence="4 5">CCMP2467</strain>
    </source>
</reference>
<feature type="domain" description="EF-hand" evidence="3">
    <location>
        <begin position="837"/>
        <end position="872"/>
    </location>
</feature>
<keyword evidence="5" id="KW-1185">Reference proteome</keyword>
<name>A0A1Q9EXI0_SYMMI</name>
<evidence type="ECO:0000313" key="4">
    <source>
        <dbReference type="EMBL" id="OLQ12157.1"/>
    </source>
</evidence>
<evidence type="ECO:0000259" key="3">
    <source>
        <dbReference type="PROSITE" id="PS50222"/>
    </source>
</evidence>
<accession>A0A1Q9EXI0</accession>
<sequence>MKSFLALCVVGVGAVALKQGSLNLLRLPVNSDSDIDFEDTLVTALRASKGRSSPETKALVDKIQQLLNDAKPSIKKTVEGLQTTLTNAGNSMSDCGGQEMQKSSAAFEKNFSAKSAAHKTCRQTQKQNLDAQNTCQSELKTVTSTAKTTCDALEALEKTMYSAKDSCVVKSGEAFEAYHTRLIEASQKTLAEYKKLKEGCAKAKQELEEKGPECTVALKTYENQKENCDSVQDAMDSLSCSHYEAATSKCEASGTCYDKAVANYESVQTSSMTQLDSLKKEWRAILRMECIIQVFNLEESKRASAIDSCQAKDMSAQADSDLPLQLSTIPNKPTCHVPANKAGSAGYVQANFEGLPADSPAKACVASCCQQQSRGTSGLDFSGLGTTPSGDWHLALNIDTNDGNVVSYINTDFWESATGLGGASDKVEERFTRDYKDLEVFNKVQAKQLLIVCHNEGKALGWRSWKLVDTKTLQGWFTIGNTCSSGLAEKKFQMAVQTTGGDVGTLVKNEPLIKNTIDGTDKLYVNSNHENGDFDFNRLSVNVDVNWSGNFGAGLGTQYDTQMISGGNTCGNTARPMADAEMRTERHHWGSDGGIGGLIGSDHLCHENCPWTISSGYDYDYAIFVLSCYAGWFVSRLSWNAFTGTRCFDDALNDCFVREPDYGSFRIPKKKELPQAPALDEGDEETPEEPAWRRLRTYQPAEETLFSFKQTVDRKLLKELREVMRDIGHKVRMSYKRPRDALRPLDLQKDGIIRKEEMRDFFRGFNKSESFADQVFTLLDPSGTGKVDFSEFLMHFDEVLTPAHRQVERASVIGLADLGRSMQAATVVNAMGHRMLTKYANARQAFRDLDLDKDGKVSRKELQFFVKKMGLPVEAADVLFEALTPSDFGGLIDQDTFVSLFLDLKGDLNTSSKTSLRLPKLP</sequence>
<dbReference type="GO" id="GO:0005509">
    <property type="term" value="F:calcium ion binding"/>
    <property type="evidence" value="ECO:0007669"/>
    <property type="project" value="InterPro"/>
</dbReference>
<dbReference type="AlphaFoldDB" id="A0A1Q9EXI0"/>
<dbReference type="PROSITE" id="PS00018">
    <property type="entry name" value="EF_HAND_1"/>
    <property type="match status" value="2"/>
</dbReference>
<organism evidence="4 5">
    <name type="scientific">Symbiodinium microadriaticum</name>
    <name type="common">Dinoflagellate</name>
    <name type="synonym">Zooxanthella microadriatica</name>
    <dbReference type="NCBI Taxonomy" id="2951"/>
    <lineage>
        <taxon>Eukaryota</taxon>
        <taxon>Sar</taxon>
        <taxon>Alveolata</taxon>
        <taxon>Dinophyceae</taxon>
        <taxon>Suessiales</taxon>
        <taxon>Symbiodiniaceae</taxon>
        <taxon>Symbiodinium</taxon>
    </lineage>
</organism>
<comment type="caution">
    <text evidence="4">The sequence shown here is derived from an EMBL/GenBank/DDBJ whole genome shotgun (WGS) entry which is preliminary data.</text>
</comment>
<dbReference type="InterPro" id="IPR018247">
    <property type="entry name" value="EF_Hand_1_Ca_BS"/>
</dbReference>
<evidence type="ECO:0000256" key="2">
    <source>
        <dbReference type="SAM" id="SignalP"/>
    </source>
</evidence>
<keyword evidence="1" id="KW-0106">Calcium</keyword>
<feature type="signal peptide" evidence="2">
    <location>
        <begin position="1"/>
        <end position="20"/>
    </location>
</feature>
<dbReference type="Gene3D" id="1.10.238.10">
    <property type="entry name" value="EF-hand"/>
    <property type="match status" value="2"/>
</dbReference>
<dbReference type="InterPro" id="IPR002048">
    <property type="entry name" value="EF_hand_dom"/>
</dbReference>
<dbReference type="PROSITE" id="PS50222">
    <property type="entry name" value="EF_HAND_2"/>
    <property type="match status" value="2"/>
</dbReference>
<dbReference type="EMBL" id="LSRX01000048">
    <property type="protein sequence ID" value="OLQ12157.1"/>
    <property type="molecule type" value="Genomic_DNA"/>
</dbReference>
<dbReference type="OrthoDB" id="428739at2759"/>
<gene>
    <name evidence="4" type="ORF">AK812_SmicGene3988</name>
</gene>
<evidence type="ECO:0000256" key="1">
    <source>
        <dbReference type="ARBA" id="ARBA00022837"/>
    </source>
</evidence>
<dbReference type="Proteomes" id="UP000186817">
    <property type="component" value="Unassembled WGS sequence"/>
</dbReference>
<feature type="domain" description="EF-hand" evidence="3">
    <location>
        <begin position="767"/>
        <end position="802"/>
    </location>
</feature>
<evidence type="ECO:0000313" key="5">
    <source>
        <dbReference type="Proteomes" id="UP000186817"/>
    </source>
</evidence>
<dbReference type="SUPFAM" id="SSF47473">
    <property type="entry name" value="EF-hand"/>
    <property type="match status" value="1"/>
</dbReference>
<proteinExistence type="predicted"/>
<dbReference type="SMART" id="SM00054">
    <property type="entry name" value="EFh"/>
    <property type="match status" value="3"/>
</dbReference>
<keyword evidence="2" id="KW-0732">Signal</keyword>
<dbReference type="InterPro" id="IPR011992">
    <property type="entry name" value="EF-hand-dom_pair"/>
</dbReference>
<dbReference type="CDD" id="cd00051">
    <property type="entry name" value="EFh"/>
    <property type="match status" value="1"/>
</dbReference>
<protein>
    <recommendedName>
        <fullName evidence="3">EF-hand domain-containing protein</fullName>
    </recommendedName>
</protein>
<feature type="chain" id="PRO_5013181073" description="EF-hand domain-containing protein" evidence="2">
    <location>
        <begin position="21"/>
        <end position="922"/>
    </location>
</feature>